<dbReference type="SMART" id="SM00481">
    <property type="entry name" value="POLIIIAc"/>
    <property type="match status" value="1"/>
</dbReference>
<dbReference type="InterPro" id="IPR016195">
    <property type="entry name" value="Pol/histidinol_Pase-like"/>
</dbReference>
<evidence type="ECO:0000313" key="3">
    <source>
        <dbReference type="Proteomes" id="UP000004028"/>
    </source>
</evidence>
<feature type="domain" description="Polymerase/histidinol phosphatase N-terminal" evidence="1">
    <location>
        <begin position="10"/>
        <end position="77"/>
    </location>
</feature>
<organism evidence="2 3">
    <name type="scientific">Methanobrevibacter smithii DSM 2374</name>
    <dbReference type="NCBI Taxonomy" id="521002"/>
    <lineage>
        <taxon>Archaea</taxon>
        <taxon>Methanobacteriati</taxon>
        <taxon>Methanobacteriota</taxon>
        <taxon>Methanomada group</taxon>
        <taxon>Methanobacteria</taxon>
        <taxon>Methanobacteriales</taxon>
        <taxon>Methanobacteriaceae</taxon>
        <taxon>Methanobrevibacter</taxon>
    </lineage>
</organism>
<dbReference type="SUPFAM" id="SSF89550">
    <property type="entry name" value="PHP domain-like"/>
    <property type="match status" value="1"/>
</dbReference>
<comment type="caution">
    <text evidence="2">The sequence shown here is derived from an EMBL/GenBank/DDBJ whole genome shotgun (WGS) entry which is preliminary data.</text>
</comment>
<dbReference type="InterPro" id="IPR004013">
    <property type="entry name" value="PHP_dom"/>
</dbReference>
<accession>D2ZNY7</accession>
<name>D2ZNY7_METSM</name>
<dbReference type="HOGENOM" id="CLU_072983_3_0_2"/>
<dbReference type="EC" id="3.1.3.-" evidence="2"/>
<dbReference type="NCBIfam" id="NF038032">
    <property type="entry name" value="CehA_McbA_metalo"/>
    <property type="match status" value="1"/>
</dbReference>
<evidence type="ECO:0000313" key="2">
    <source>
        <dbReference type="EMBL" id="EFC92984.1"/>
    </source>
</evidence>
<dbReference type="PANTHER" id="PTHR42924:SF3">
    <property type="entry name" value="POLYMERASE_HISTIDINOL PHOSPHATASE N-TERMINAL DOMAIN-CONTAINING PROTEIN"/>
    <property type="match status" value="1"/>
</dbReference>
<dbReference type="EMBL" id="ABYV02000006">
    <property type="protein sequence ID" value="EFC92984.1"/>
    <property type="molecule type" value="Genomic_DNA"/>
</dbReference>
<dbReference type="Proteomes" id="UP000004028">
    <property type="component" value="Unassembled WGS sequence"/>
</dbReference>
<dbReference type="PATRIC" id="fig|521002.11.peg.532"/>
<sequence length="225" mass="25265">MNGTNKMYRLDSHIHCQYSPDSSTKIDDIIKKSIEDKIDIIAISDHNTVEGSKVAVEKTKNTENLLVIPSIEISSSKGHILGFGCEEVVPRDLEPEETIDMIHDQGGLAIIPHPFCFYRHGLLCKSHPDELNFDAIETRNARFIVGWCNFKAKKLADKKNIPSLGASDSHHIDFLGDCYSLIDCELDIDSVLKSIKKGQVEAHGKGTSNIKLSKYLFDKHVRKLY</sequence>
<proteinExistence type="predicted"/>
<dbReference type="Gene3D" id="3.20.20.140">
    <property type="entry name" value="Metal-dependent hydrolases"/>
    <property type="match status" value="1"/>
</dbReference>
<reference evidence="2 3" key="1">
    <citation type="submission" date="2010-01" db="EMBL/GenBank/DDBJ databases">
        <authorList>
            <person name="Weinstock G."/>
            <person name="Sodergren E."/>
            <person name="Clifton S."/>
            <person name="Fulton L."/>
            <person name="Fulton B."/>
            <person name="Courtney L."/>
            <person name="Fronick C."/>
            <person name="Harrison M."/>
            <person name="Strong C."/>
            <person name="Farmer C."/>
            <person name="Delahaunty K."/>
            <person name="Markovic C."/>
            <person name="Hall O."/>
            <person name="Minx P."/>
            <person name="Tomlinson C."/>
            <person name="Mitreva M."/>
            <person name="Nelson J."/>
            <person name="Hou S."/>
            <person name="Wollam A."/>
            <person name="Pepin K.H."/>
            <person name="Johnson M."/>
            <person name="Bhonagiri V."/>
            <person name="Nash W.E."/>
            <person name="Warren W."/>
            <person name="Chinwalla A."/>
            <person name="Mardis E.R."/>
            <person name="Wilson R.K."/>
        </authorList>
    </citation>
    <scope>NUCLEOTIDE SEQUENCE [LARGE SCALE GENOMIC DNA]</scope>
    <source>
        <strain evidence="2 3">DSM 2374</strain>
    </source>
</reference>
<protein>
    <submittedName>
        <fullName evidence="2">PHP domain protein</fullName>
        <ecNumber evidence="2">3.1.3.-</ecNumber>
    </submittedName>
</protein>
<dbReference type="PANTHER" id="PTHR42924">
    <property type="entry name" value="EXONUCLEASE"/>
    <property type="match status" value="1"/>
</dbReference>
<dbReference type="InterPro" id="IPR003141">
    <property type="entry name" value="Pol/His_phosphatase_N"/>
</dbReference>
<dbReference type="InterPro" id="IPR052018">
    <property type="entry name" value="PHP_domain"/>
</dbReference>
<dbReference type="GO" id="GO:0035312">
    <property type="term" value="F:5'-3' DNA exonuclease activity"/>
    <property type="evidence" value="ECO:0007669"/>
    <property type="project" value="TreeGrafter"/>
</dbReference>
<evidence type="ECO:0000259" key="1">
    <source>
        <dbReference type="SMART" id="SM00481"/>
    </source>
</evidence>
<keyword evidence="2" id="KW-0378">Hydrolase</keyword>
<dbReference type="GO" id="GO:0004534">
    <property type="term" value="F:5'-3' RNA exonuclease activity"/>
    <property type="evidence" value="ECO:0007669"/>
    <property type="project" value="TreeGrafter"/>
</dbReference>
<dbReference type="Pfam" id="PF02811">
    <property type="entry name" value="PHP"/>
    <property type="match status" value="1"/>
</dbReference>
<dbReference type="Pfam" id="PF13263">
    <property type="entry name" value="PHP_C"/>
    <property type="match status" value="1"/>
</dbReference>
<dbReference type="CDD" id="cd07432">
    <property type="entry name" value="PHP_HisPPase"/>
    <property type="match status" value="1"/>
</dbReference>
<dbReference type="AlphaFoldDB" id="D2ZNY7"/>
<gene>
    <name evidence="2" type="ORF">METSMIF1_02544</name>
</gene>